<dbReference type="KEGG" id="nhe:NECHADRAFT_74053"/>
<name>C7YVR8_FUSV7</name>
<dbReference type="InParanoid" id="C7YVR8"/>
<dbReference type="VEuPathDB" id="FungiDB:NECHADRAFT_74053"/>
<dbReference type="AlphaFoldDB" id="C7YVR8"/>
<dbReference type="EMBL" id="GG698901">
    <property type="protein sequence ID" value="EEU44044.1"/>
    <property type="molecule type" value="Genomic_DNA"/>
</dbReference>
<dbReference type="OrthoDB" id="5097462at2759"/>
<keyword evidence="2" id="KW-1185">Reference proteome</keyword>
<dbReference type="RefSeq" id="XP_003049757.1">
    <property type="nucleotide sequence ID" value="XM_003049711.1"/>
</dbReference>
<evidence type="ECO:0008006" key="3">
    <source>
        <dbReference type="Google" id="ProtNLM"/>
    </source>
</evidence>
<gene>
    <name evidence="1" type="ORF">NECHADRAFT_74053</name>
</gene>
<reference evidence="1 2" key="1">
    <citation type="journal article" date="2009" name="PLoS Genet.">
        <title>The genome of Nectria haematococca: contribution of supernumerary chromosomes to gene expansion.</title>
        <authorList>
            <person name="Coleman J.J."/>
            <person name="Rounsley S.D."/>
            <person name="Rodriguez-Carres M."/>
            <person name="Kuo A."/>
            <person name="Wasmann C.C."/>
            <person name="Grimwood J."/>
            <person name="Schmutz J."/>
            <person name="Taga M."/>
            <person name="White G.J."/>
            <person name="Zhou S."/>
            <person name="Schwartz D.C."/>
            <person name="Freitag M."/>
            <person name="Ma L.J."/>
            <person name="Danchin E.G."/>
            <person name="Henrissat B."/>
            <person name="Coutinho P.M."/>
            <person name="Nelson D.R."/>
            <person name="Straney D."/>
            <person name="Napoli C.A."/>
            <person name="Barker B.M."/>
            <person name="Gribskov M."/>
            <person name="Rep M."/>
            <person name="Kroken S."/>
            <person name="Molnar I."/>
            <person name="Rensing C."/>
            <person name="Kennell J.C."/>
            <person name="Zamora J."/>
            <person name="Farman M.L."/>
            <person name="Selker E.U."/>
            <person name="Salamov A."/>
            <person name="Shapiro H."/>
            <person name="Pangilinan J."/>
            <person name="Lindquist E."/>
            <person name="Lamers C."/>
            <person name="Grigoriev I.V."/>
            <person name="Geiser D.M."/>
            <person name="Covert S.F."/>
            <person name="Temporini E."/>
            <person name="Vanetten H.D."/>
        </authorList>
    </citation>
    <scope>NUCLEOTIDE SEQUENCE [LARGE SCALE GENOMIC DNA]</scope>
    <source>
        <strain evidence="2">ATCC MYA-4622 / CBS 123669 / FGSC 9596 / NRRL 45880 / 77-13-4</strain>
    </source>
</reference>
<evidence type="ECO:0000313" key="1">
    <source>
        <dbReference type="EMBL" id="EEU44044.1"/>
    </source>
</evidence>
<dbReference type="HOGENOM" id="CLU_774079_0_0_1"/>
<protein>
    <recommendedName>
        <fullName evidence="3">F-box domain-containing protein</fullName>
    </recommendedName>
</protein>
<dbReference type="Proteomes" id="UP000005206">
    <property type="component" value="Chromosome 1"/>
</dbReference>
<organism evidence="1 2">
    <name type="scientific">Fusarium vanettenii (strain ATCC MYA-4622 / CBS 123669 / FGSC 9596 / NRRL 45880 / 77-13-4)</name>
    <name type="common">Fusarium solani subsp. pisi</name>
    <dbReference type="NCBI Taxonomy" id="660122"/>
    <lineage>
        <taxon>Eukaryota</taxon>
        <taxon>Fungi</taxon>
        <taxon>Dikarya</taxon>
        <taxon>Ascomycota</taxon>
        <taxon>Pezizomycotina</taxon>
        <taxon>Sordariomycetes</taxon>
        <taxon>Hypocreomycetidae</taxon>
        <taxon>Hypocreales</taxon>
        <taxon>Nectriaceae</taxon>
        <taxon>Fusarium</taxon>
        <taxon>Fusarium solani species complex</taxon>
        <taxon>Fusarium vanettenii</taxon>
    </lineage>
</organism>
<accession>C7YVR8</accession>
<proteinExistence type="predicted"/>
<sequence>MPPRKRIKRDADPPMEAPAEVLVEEQKPFPLLMLPQLVLHLVFSCLQPSEMSGISRSSTLLRSLLLPCFTVSPRRSGRKPLGDGVMGKLPGRILESLWRTIRVRTIDLDFAALQYVFQSRFIKLLETSPRWPDITNLNITGYGNVMAGIFNYWLLEGIKKDRETTWFSTLECRAMSNRAGQLVKLYLGHYQFVIQTRNSLPNLLAPWIGKKAFETLEWFVVSDRTLWHIPSYNRGYFNSMSDSVQMAEGTQSLIETLARMPRLRRLTFWVERGGLGPCLVRQDWTPNDNPLTSCEMDDWYTNLVHKIARSLPKLEQLGIMDNRDVVYKGTRTSEGHDMTVCQEMLEAGSRRFPQGIDD</sequence>
<dbReference type="GeneID" id="9677129"/>
<evidence type="ECO:0000313" key="2">
    <source>
        <dbReference type="Proteomes" id="UP000005206"/>
    </source>
</evidence>